<keyword evidence="2" id="KW-1185">Reference proteome</keyword>
<dbReference type="AlphaFoldDB" id="A0A6A5ESW4"/>
<evidence type="ECO:0000313" key="1">
    <source>
        <dbReference type="EMBL" id="KAF1382268.1"/>
    </source>
</evidence>
<accession>A0A6A5ESW4</accession>
<sequence length="94" mass="10412">MNWNNAGNRFLPGSGFFPQPMAGGYNPQYPPGTVYPPQPWGAPGYGTVAPPYGGKHMSWVLQQLLQQRLGLDEDEGNKTSCHQESFTLLPYSRL</sequence>
<name>A0A6A5ESW4_PERFL</name>
<proteinExistence type="predicted"/>
<organism evidence="1 2">
    <name type="scientific">Perca fluviatilis</name>
    <name type="common">European perch</name>
    <dbReference type="NCBI Taxonomy" id="8168"/>
    <lineage>
        <taxon>Eukaryota</taxon>
        <taxon>Metazoa</taxon>
        <taxon>Chordata</taxon>
        <taxon>Craniata</taxon>
        <taxon>Vertebrata</taxon>
        <taxon>Euteleostomi</taxon>
        <taxon>Actinopterygii</taxon>
        <taxon>Neopterygii</taxon>
        <taxon>Teleostei</taxon>
        <taxon>Neoteleostei</taxon>
        <taxon>Acanthomorphata</taxon>
        <taxon>Eupercaria</taxon>
        <taxon>Perciformes</taxon>
        <taxon>Percoidei</taxon>
        <taxon>Percidae</taxon>
        <taxon>Percinae</taxon>
        <taxon>Perca</taxon>
    </lineage>
</organism>
<comment type="caution">
    <text evidence="1">The sequence shown here is derived from an EMBL/GenBank/DDBJ whole genome shotgun (WGS) entry which is preliminary data.</text>
</comment>
<evidence type="ECO:0000313" key="2">
    <source>
        <dbReference type="Proteomes" id="UP000465112"/>
    </source>
</evidence>
<protein>
    <submittedName>
        <fullName evidence="1">Uncharacterized protein</fullName>
    </submittedName>
</protein>
<gene>
    <name evidence="1" type="ORF">PFLUV_G00141960</name>
</gene>
<reference evidence="1 2" key="1">
    <citation type="submission" date="2019-06" db="EMBL/GenBank/DDBJ databases">
        <title>A chromosome-scale genome assembly of the European perch, Perca fluviatilis.</title>
        <authorList>
            <person name="Roques C."/>
            <person name="Zahm M."/>
            <person name="Cabau C."/>
            <person name="Klopp C."/>
            <person name="Bouchez O."/>
            <person name="Donnadieu C."/>
            <person name="Kuhl H."/>
            <person name="Gislard M."/>
            <person name="Guendouz S."/>
            <person name="Journot L."/>
            <person name="Haffray P."/>
            <person name="Bestin A."/>
            <person name="Morvezen R."/>
            <person name="Feron R."/>
            <person name="Wen M."/>
            <person name="Jouanno E."/>
            <person name="Herpin A."/>
            <person name="Schartl M."/>
            <person name="Postlethwait J."/>
            <person name="Schaerlinger B."/>
            <person name="Chardard D."/>
            <person name="Lecocq T."/>
            <person name="Poncet C."/>
            <person name="Jaffrelo L."/>
            <person name="Lampietro C."/>
            <person name="Guiguen Y."/>
        </authorList>
    </citation>
    <scope>NUCLEOTIDE SEQUENCE [LARGE SCALE GENOMIC DNA]</scope>
    <source>
        <tissue evidence="1">Blood</tissue>
    </source>
</reference>
<dbReference type="EMBL" id="VHII01000012">
    <property type="protein sequence ID" value="KAF1382268.1"/>
    <property type="molecule type" value="Genomic_DNA"/>
</dbReference>
<dbReference type="Proteomes" id="UP000465112">
    <property type="component" value="Chromosome 12"/>
</dbReference>